<sequence length="247" mass="26715">MSGLGRSRRGGRSRVDQEERWSLSCRKEQGKFYDHLLRDCISCASICGQHPKQCAYFCENKLRSPVNLPPELRRQRSGEVENNSDNLGRYQGSEHRGSEASPALPGLKLSADQVALVYSTLGLCLCAVLCCFLVAVACFLKKRGDPCSCQPRSRPRQSPAKSSQDHVMEAGSPVGTSPEPVETCSFCFPECRAPTQESAVTPGTPDPTCAGRWGRHTRTTVLQPCPHIPDSGLGIVCVPAQEGGPGA</sequence>
<dbReference type="InterPro" id="IPR015384">
    <property type="entry name" value="TACI_Cys-rich-dom"/>
</dbReference>
<dbReference type="GO" id="GO:0002244">
    <property type="term" value="P:hematopoietic progenitor cell differentiation"/>
    <property type="evidence" value="ECO:0007669"/>
    <property type="project" value="TreeGrafter"/>
</dbReference>
<dbReference type="EMBL" id="NDHI03003690">
    <property type="protein sequence ID" value="PNJ08329.1"/>
    <property type="molecule type" value="Genomic_DNA"/>
</dbReference>
<evidence type="ECO:0000313" key="5">
    <source>
        <dbReference type="Ensembl" id="ENSPPYP00000043487.1"/>
    </source>
</evidence>
<accession>A0A2J8RIH0</accession>
<reference evidence="5 6" key="1">
    <citation type="submission" date="2008-02" db="EMBL/GenBank/DDBJ databases">
        <title>A 6x draft sequence assembly of the Pongo pygmaeus abelii genome.</title>
        <authorList>
            <person name="Wilson R.K."/>
            <person name="Mardis E."/>
        </authorList>
    </citation>
    <scope>NUCLEOTIDE SEQUENCE [LARGE SCALE GENOMIC DNA]</scope>
</reference>
<dbReference type="PANTHER" id="PTHR15511:SF2">
    <property type="entry name" value="TUMOR NECROSIS FACTOR RECEPTOR SUPERFAMILY MEMBER 13B"/>
    <property type="match status" value="1"/>
</dbReference>
<dbReference type="SUPFAM" id="SSF57586">
    <property type="entry name" value="TNF receptor-like"/>
    <property type="match status" value="1"/>
</dbReference>
<dbReference type="InterPro" id="IPR022317">
    <property type="entry name" value="TNFR_13B"/>
</dbReference>
<dbReference type="Pfam" id="PF09305">
    <property type="entry name" value="TACI-CRD2"/>
    <property type="match status" value="1"/>
</dbReference>
<evidence type="ECO:0000313" key="6">
    <source>
        <dbReference type="Proteomes" id="UP000001595"/>
    </source>
</evidence>
<keyword evidence="2" id="KW-1133">Transmembrane helix</keyword>
<reference evidence="5" key="3">
    <citation type="submission" date="2025-05" db="UniProtKB">
        <authorList>
            <consortium name="Ensembl"/>
        </authorList>
    </citation>
    <scope>IDENTIFICATION</scope>
</reference>
<feature type="domain" description="TACI cysteine-rich" evidence="3">
    <location>
        <begin position="23"/>
        <end position="61"/>
    </location>
</feature>
<evidence type="ECO:0000256" key="1">
    <source>
        <dbReference type="SAM" id="MobiDB-lite"/>
    </source>
</evidence>
<dbReference type="GO" id="GO:0005886">
    <property type="term" value="C:plasma membrane"/>
    <property type="evidence" value="ECO:0007669"/>
    <property type="project" value="InterPro"/>
</dbReference>
<feature type="region of interest" description="Disordered" evidence="1">
    <location>
        <begin position="146"/>
        <end position="179"/>
    </location>
</feature>
<dbReference type="Ensembl" id="ENSPPYT00000058946.1">
    <property type="protein sequence ID" value="ENSPPYP00000043487.1"/>
    <property type="gene ID" value="ENSPPYG00000008026.3"/>
</dbReference>
<organism evidence="4">
    <name type="scientific">Pongo abelii</name>
    <name type="common">Sumatran orangutan</name>
    <name type="synonym">Pongo pygmaeus abelii</name>
    <dbReference type="NCBI Taxonomy" id="9601"/>
    <lineage>
        <taxon>Eukaryota</taxon>
        <taxon>Metazoa</taxon>
        <taxon>Chordata</taxon>
        <taxon>Craniata</taxon>
        <taxon>Vertebrata</taxon>
        <taxon>Euteleostomi</taxon>
        <taxon>Mammalia</taxon>
        <taxon>Eutheria</taxon>
        <taxon>Euarchontoglires</taxon>
        <taxon>Primates</taxon>
        <taxon>Haplorrhini</taxon>
        <taxon>Catarrhini</taxon>
        <taxon>Hominidae</taxon>
        <taxon>Pongo</taxon>
    </lineage>
</organism>
<evidence type="ECO:0000259" key="3">
    <source>
        <dbReference type="Pfam" id="PF09305"/>
    </source>
</evidence>
<dbReference type="PANTHER" id="PTHR15511">
    <property type="entry name" value="TUMOR NECROSIS FACTOR RECEPTOR SUPERFAMILY MEMBER 13B"/>
    <property type="match status" value="1"/>
</dbReference>
<dbReference type="Proteomes" id="UP000001595">
    <property type="component" value="Chromosome 17"/>
</dbReference>
<evidence type="ECO:0000313" key="4">
    <source>
        <dbReference type="EMBL" id="PNJ08329.1"/>
    </source>
</evidence>
<gene>
    <name evidence="5" type="primary">TNFRSF13B</name>
    <name evidence="4" type="ORF">CR201_G0050786</name>
</gene>
<accession>A0A8I5U6H7</accession>
<dbReference type="RefSeq" id="XP_063574120.1">
    <property type="nucleotide sequence ID" value="XM_063718050.1"/>
</dbReference>
<dbReference type="GO" id="GO:0030889">
    <property type="term" value="P:negative regulation of B cell proliferation"/>
    <property type="evidence" value="ECO:0007669"/>
    <property type="project" value="TreeGrafter"/>
</dbReference>
<dbReference type="FunFam" id="4.10.1290.10:FF:000001">
    <property type="entry name" value="Tumor necrosis factor receptor superfamily member 13B"/>
    <property type="match status" value="1"/>
</dbReference>
<dbReference type="Gene3D" id="4.10.1290.10">
    <property type="entry name" value="Tumor necrosis factor receptor superfamily"/>
    <property type="match status" value="1"/>
</dbReference>
<dbReference type="AlphaFoldDB" id="A0A2J8RIH0"/>
<proteinExistence type="predicted"/>
<evidence type="ECO:0000256" key="2">
    <source>
        <dbReference type="SAM" id="Phobius"/>
    </source>
</evidence>
<reference evidence="4" key="2">
    <citation type="submission" date="2017-12" db="EMBL/GenBank/DDBJ databases">
        <title>High-resolution comparative analysis of great ape genomes.</title>
        <authorList>
            <person name="Pollen A."/>
            <person name="Hastie A."/>
            <person name="Hormozdiari F."/>
            <person name="Dougherty M."/>
            <person name="Liu R."/>
            <person name="Chaisson M."/>
            <person name="Hoppe E."/>
            <person name="Hill C."/>
            <person name="Pang A."/>
            <person name="Hillier L."/>
            <person name="Baker C."/>
            <person name="Armstrong J."/>
            <person name="Shendure J."/>
            <person name="Paten B."/>
            <person name="Wilson R."/>
            <person name="Chao H."/>
            <person name="Schneider V."/>
            <person name="Ventura M."/>
            <person name="Kronenberg Z."/>
            <person name="Murali S."/>
            <person name="Gordon D."/>
            <person name="Cantsilieris S."/>
            <person name="Munson K."/>
            <person name="Nelson B."/>
            <person name="Raja A."/>
            <person name="Underwood J."/>
            <person name="Diekhans M."/>
            <person name="Fiddes I."/>
            <person name="Haussler D."/>
            <person name="Eichler E."/>
        </authorList>
    </citation>
    <scope>NUCLEOTIDE SEQUENCE [LARGE SCALE GENOMIC DNA]</scope>
    <source>
        <strain evidence="4">Susie</strain>
    </source>
</reference>
<feature type="region of interest" description="Disordered" evidence="1">
    <location>
        <begin position="69"/>
        <end position="104"/>
    </location>
</feature>
<dbReference type="GeneID" id="100462060"/>
<feature type="transmembrane region" description="Helical" evidence="2">
    <location>
        <begin position="115"/>
        <end position="140"/>
    </location>
</feature>
<dbReference type="CDD" id="cd13415">
    <property type="entry name" value="TNFRSF13B"/>
    <property type="match status" value="1"/>
</dbReference>
<dbReference type="GO" id="GO:0001782">
    <property type="term" value="P:B cell homeostasis"/>
    <property type="evidence" value="ECO:0007669"/>
    <property type="project" value="TreeGrafter"/>
</dbReference>
<name>A0A2J8RIH0_PONAB</name>
<dbReference type="CTD" id="23495"/>
<dbReference type="GeneTree" id="ENSGT00390000013910"/>
<protein>
    <submittedName>
        <fullName evidence="5">TNF receptor superfamily member 13B</fullName>
    </submittedName>
    <submittedName>
        <fullName evidence="4">TNFRSF13B isoform 4</fullName>
    </submittedName>
</protein>
<dbReference type="PRINTS" id="PR01963">
    <property type="entry name" value="TNFACTORR13B"/>
</dbReference>
<keyword evidence="6" id="KW-1185">Reference proteome</keyword>
<keyword evidence="2" id="KW-0472">Membrane</keyword>
<keyword evidence="2" id="KW-0812">Transmembrane</keyword>